<dbReference type="Pfam" id="PF00356">
    <property type="entry name" value="LacI"/>
    <property type="match status" value="1"/>
</dbReference>
<evidence type="ECO:0000256" key="3">
    <source>
        <dbReference type="ARBA" id="ARBA00023163"/>
    </source>
</evidence>
<dbReference type="PROSITE" id="PS00356">
    <property type="entry name" value="HTH_LACI_1"/>
    <property type="match status" value="1"/>
</dbReference>
<evidence type="ECO:0000259" key="4">
    <source>
        <dbReference type="PROSITE" id="PS50932"/>
    </source>
</evidence>
<keyword evidence="3" id="KW-0804">Transcription</keyword>
<dbReference type="SUPFAM" id="SSF53822">
    <property type="entry name" value="Periplasmic binding protein-like I"/>
    <property type="match status" value="1"/>
</dbReference>
<dbReference type="GO" id="GO:0000976">
    <property type="term" value="F:transcription cis-regulatory region binding"/>
    <property type="evidence" value="ECO:0007669"/>
    <property type="project" value="TreeGrafter"/>
</dbReference>
<sequence length="361" mass="38960">MPAPDAPTLDTPHHLATQEPVLADVARVAKVSTATVSRYLNEPQRVSEKTRAKVRAAIDQLDWVPNAAARSLVSRRSYTIGAIVPTLEHEKFHQQLQAFQNRLGAQGLAVFVACSSYDPAEGYRQARGMLARGVDALALLGDDYPDALFEQLEAKGTPYVVTFGKRAGSRHPCAGFEHGQAYAMITRRLLALGHQRFGIIFQSVADNGRIHARLQAVHATLAEQGLALRPQHQAIRTESLNEGRVAFARASLKHIMSQQPPPTAIICGNDMLAFGALLEAQALGIAVPGQLSICGFDDIEIAAHSHPALTTVRVPDRQIGEMAAQYLIERLAGRACDGPPMLEVQLIERGSTGIAPTPTLS</sequence>
<keyword evidence="1" id="KW-0805">Transcription regulation</keyword>
<dbReference type="CDD" id="cd01392">
    <property type="entry name" value="HTH_LacI"/>
    <property type="match status" value="1"/>
</dbReference>
<dbReference type="InterPro" id="IPR046335">
    <property type="entry name" value="LacI/GalR-like_sensor"/>
</dbReference>
<name>A0A5E6VIX4_PSEFL</name>
<organism evidence="5">
    <name type="scientific">Pseudomonas fluorescens</name>
    <dbReference type="NCBI Taxonomy" id="294"/>
    <lineage>
        <taxon>Bacteria</taxon>
        <taxon>Pseudomonadati</taxon>
        <taxon>Pseudomonadota</taxon>
        <taxon>Gammaproteobacteria</taxon>
        <taxon>Pseudomonadales</taxon>
        <taxon>Pseudomonadaceae</taxon>
        <taxon>Pseudomonas</taxon>
    </lineage>
</organism>
<dbReference type="PANTHER" id="PTHR30146">
    <property type="entry name" value="LACI-RELATED TRANSCRIPTIONAL REPRESSOR"/>
    <property type="match status" value="1"/>
</dbReference>
<evidence type="ECO:0000256" key="2">
    <source>
        <dbReference type="ARBA" id="ARBA00023125"/>
    </source>
</evidence>
<evidence type="ECO:0000313" key="5">
    <source>
        <dbReference type="EMBL" id="VVM15596.1"/>
    </source>
</evidence>
<feature type="domain" description="HTH lacI-type" evidence="4">
    <location>
        <begin position="20"/>
        <end position="74"/>
    </location>
</feature>
<dbReference type="GO" id="GO:0003700">
    <property type="term" value="F:DNA-binding transcription factor activity"/>
    <property type="evidence" value="ECO:0007669"/>
    <property type="project" value="TreeGrafter"/>
</dbReference>
<dbReference type="EMBL" id="LR700646">
    <property type="protein sequence ID" value="VVM15596.1"/>
    <property type="molecule type" value="Genomic_DNA"/>
</dbReference>
<keyword evidence="2" id="KW-0238">DNA-binding</keyword>
<dbReference type="InterPro" id="IPR028082">
    <property type="entry name" value="Peripla_BP_I"/>
</dbReference>
<dbReference type="PROSITE" id="PS50932">
    <property type="entry name" value="HTH_LACI_2"/>
    <property type="match status" value="1"/>
</dbReference>
<dbReference type="Gene3D" id="1.10.260.40">
    <property type="entry name" value="lambda repressor-like DNA-binding domains"/>
    <property type="match status" value="1"/>
</dbReference>
<dbReference type="InterPro" id="IPR000843">
    <property type="entry name" value="HTH_LacI"/>
</dbReference>
<dbReference type="InterPro" id="IPR010982">
    <property type="entry name" value="Lambda_DNA-bd_dom_sf"/>
</dbReference>
<dbReference type="CDD" id="cd06273">
    <property type="entry name" value="PBP1_LacI-like"/>
    <property type="match status" value="1"/>
</dbReference>
<dbReference type="Gene3D" id="3.40.50.2300">
    <property type="match status" value="2"/>
</dbReference>
<dbReference type="SUPFAM" id="SSF47413">
    <property type="entry name" value="lambda repressor-like DNA-binding domains"/>
    <property type="match status" value="1"/>
</dbReference>
<dbReference type="SMART" id="SM00354">
    <property type="entry name" value="HTH_LACI"/>
    <property type="match status" value="1"/>
</dbReference>
<accession>A0A5E6VIX4</accession>
<dbReference type="PANTHER" id="PTHR30146:SF138">
    <property type="entry name" value="TRANSCRIPTIONAL REGULATORY PROTEIN"/>
    <property type="match status" value="1"/>
</dbReference>
<evidence type="ECO:0000256" key="1">
    <source>
        <dbReference type="ARBA" id="ARBA00023015"/>
    </source>
</evidence>
<protein>
    <submittedName>
        <fullName evidence="5">HTH-type transcriptional repressor PurR</fullName>
    </submittedName>
</protein>
<proteinExistence type="predicted"/>
<dbReference type="Pfam" id="PF13377">
    <property type="entry name" value="Peripla_BP_3"/>
    <property type="match status" value="1"/>
</dbReference>
<gene>
    <name evidence="5" type="primary">purR_2</name>
    <name evidence="5" type="ORF">PS683_03912</name>
</gene>
<reference evidence="5" key="1">
    <citation type="submission" date="2019-09" db="EMBL/GenBank/DDBJ databases">
        <authorList>
            <person name="Chandra G."/>
            <person name="Truman W A."/>
        </authorList>
    </citation>
    <scope>NUCLEOTIDE SEQUENCE</scope>
    <source>
        <strain evidence="5">PS683</strain>
    </source>
</reference>
<dbReference type="AlphaFoldDB" id="A0A5E6VIX4"/>